<dbReference type="PANTHER" id="PTHR30176">
    <property type="entry name" value="FERREDOXIN-TYPE PROTEIN NAPH"/>
    <property type="match status" value="1"/>
</dbReference>
<proteinExistence type="predicted"/>
<organism evidence="9 10">
    <name type="scientific">Roseibium suaedae</name>
    <dbReference type="NCBI Taxonomy" id="735517"/>
    <lineage>
        <taxon>Bacteria</taxon>
        <taxon>Pseudomonadati</taxon>
        <taxon>Pseudomonadota</taxon>
        <taxon>Alphaproteobacteria</taxon>
        <taxon>Hyphomicrobiales</taxon>
        <taxon>Stappiaceae</taxon>
        <taxon>Roseibium</taxon>
    </lineage>
</organism>
<dbReference type="Pfam" id="PF13746">
    <property type="entry name" value="Fer4_18"/>
    <property type="match status" value="1"/>
</dbReference>
<feature type="transmembrane region" description="Helical" evidence="7">
    <location>
        <begin position="35"/>
        <end position="53"/>
    </location>
</feature>
<evidence type="ECO:0000256" key="7">
    <source>
        <dbReference type="SAM" id="Phobius"/>
    </source>
</evidence>
<dbReference type="RefSeq" id="WP_073015134.1">
    <property type="nucleotide sequence ID" value="NZ_FRBW01000005.1"/>
</dbReference>
<dbReference type="PANTHER" id="PTHR30176:SF3">
    <property type="entry name" value="FERREDOXIN-TYPE PROTEIN NAPH"/>
    <property type="match status" value="1"/>
</dbReference>
<evidence type="ECO:0000256" key="1">
    <source>
        <dbReference type="ARBA" id="ARBA00022448"/>
    </source>
</evidence>
<dbReference type="GO" id="GO:0051539">
    <property type="term" value="F:4 iron, 4 sulfur cluster binding"/>
    <property type="evidence" value="ECO:0007669"/>
    <property type="project" value="UniProtKB-KW"/>
</dbReference>
<accession>A0A1M7NX05</accession>
<dbReference type="GO" id="GO:0005886">
    <property type="term" value="C:plasma membrane"/>
    <property type="evidence" value="ECO:0007669"/>
    <property type="project" value="TreeGrafter"/>
</dbReference>
<evidence type="ECO:0000256" key="4">
    <source>
        <dbReference type="ARBA" id="ARBA00022982"/>
    </source>
</evidence>
<keyword evidence="5" id="KW-0408">Iron</keyword>
<feature type="transmembrane region" description="Helical" evidence="7">
    <location>
        <begin position="343"/>
        <end position="362"/>
    </location>
</feature>
<dbReference type="SUPFAM" id="SSF54862">
    <property type="entry name" value="4Fe-4S ferredoxins"/>
    <property type="match status" value="1"/>
</dbReference>
<sequence length="479" mass="52637">MTYQIVTPTHRPKIAGQTGPVVPQSVRGFYRRLKWGLLVMCLCVYYVLPFLRWNRGASQPDQAILFDLADVRFYLFGIEARAQELIYLTGLLVLATVILVLMNAVAGRIWCGFFCPQTIWSDLFLAVERFFEGDRREQLIARGKPMTVKRAIRLVAKHGVWLAIAAATGGAFVLYFADAPTLLTELFTGKASALAYGITASLTFTTYALAGFAREKVCTFMCPWPRLQGAIWDGDALTVNYRDPRGEPRMSAKKAELARVHFLPAGDCVDCNACVTVCPMGIDIRNGPSIACINCGLCVDACDTTMGKLGRDRGLIDYESWRNIERERKGEQRQPVKVIRPKTLGLAAAALVLIAVMSVHFATRSPLALTVIHDRNPIAVRLSDGTARNSYEVRISNLETQPAVFELHVTAGAPLSFATPGLEPSLDGAPLVIDVPGDDMRKLRVSVTGPSTLSGDIQFTITRPASGEEVSKTDRFHQP</sequence>
<dbReference type="OrthoDB" id="9811700at2"/>
<keyword evidence="3" id="KW-0479">Metal-binding</keyword>
<dbReference type="NCBIfam" id="TIGR02745">
    <property type="entry name" value="ccoG_rdxA_fixG"/>
    <property type="match status" value="1"/>
</dbReference>
<feature type="transmembrane region" description="Helical" evidence="7">
    <location>
        <begin position="193"/>
        <end position="213"/>
    </location>
</feature>
<dbReference type="Gene3D" id="2.60.40.10">
    <property type="entry name" value="Immunoglobulins"/>
    <property type="match status" value="1"/>
</dbReference>
<dbReference type="InterPro" id="IPR051684">
    <property type="entry name" value="Electron_Trans/Redox"/>
</dbReference>
<dbReference type="STRING" id="735517.SAMN05444272_4028"/>
<evidence type="ECO:0000313" key="10">
    <source>
        <dbReference type="Proteomes" id="UP000186002"/>
    </source>
</evidence>
<dbReference type="EMBL" id="FRBW01000005">
    <property type="protein sequence ID" value="SHN08657.1"/>
    <property type="molecule type" value="Genomic_DNA"/>
</dbReference>
<keyword evidence="6" id="KW-0411">Iron-sulfur</keyword>
<protein>
    <submittedName>
        <fullName evidence="9">Cytochrome c oxidase accessory protein FixG</fullName>
    </submittedName>
</protein>
<dbReference type="AlphaFoldDB" id="A0A1M7NX05"/>
<evidence type="ECO:0000256" key="6">
    <source>
        <dbReference type="ARBA" id="ARBA00023014"/>
    </source>
</evidence>
<dbReference type="InterPro" id="IPR017900">
    <property type="entry name" value="4Fe4S_Fe_S_CS"/>
</dbReference>
<keyword evidence="7" id="KW-1133">Transmembrane helix</keyword>
<dbReference type="PROSITE" id="PS51379">
    <property type="entry name" value="4FE4S_FER_2"/>
    <property type="match status" value="1"/>
</dbReference>
<dbReference type="InterPro" id="IPR014116">
    <property type="entry name" value="Cyt_c_oxidase_cbb3_FixG"/>
</dbReference>
<keyword evidence="7" id="KW-0472">Membrane</keyword>
<feature type="transmembrane region" description="Helical" evidence="7">
    <location>
        <begin position="159"/>
        <end position="177"/>
    </location>
</feature>
<evidence type="ECO:0000256" key="3">
    <source>
        <dbReference type="ARBA" id="ARBA00022723"/>
    </source>
</evidence>
<keyword evidence="7" id="KW-0812">Transmembrane</keyword>
<reference evidence="9 10" key="1">
    <citation type="submission" date="2016-11" db="EMBL/GenBank/DDBJ databases">
        <authorList>
            <person name="Jaros S."/>
            <person name="Januszkiewicz K."/>
            <person name="Wedrychowicz H."/>
        </authorList>
    </citation>
    <scope>NUCLEOTIDE SEQUENCE [LARGE SCALE GENOMIC DNA]</scope>
    <source>
        <strain evidence="9 10">DSM 22153</strain>
    </source>
</reference>
<evidence type="ECO:0000256" key="2">
    <source>
        <dbReference type="ARBA" id="ARBA00022485"/>
    </source>
</evidence>
<dbReference type="InterPro" id="IPR013783">
    <property type="entry name" value="Ig-like_fold"/>
</dbReference>
<keyword evidence="10" id="KW-1185">Reference proteome</keyword>
<evidence type="ECO:0000313" key="9">
    <source>
        <dbReference type="EMBL" id="SHN08657.1"/>
    </source>
</evidence>
<dbReference type="GO" id="GO:0046872">
    <property type="term" value="F:metal ion binding"/>
    <property type="evidence" value="ECO:0007669"/>
    <property type="project" value="UniProtKB-KW"/>
</dbReference>
<dbReference type="PROSITE" id="PS00198">
    <property type="entry name" value="4FE4S_FER_1"/>
    <property type="match status" value="1"/>
</dbReference>
<feature type="domain" description="4Fe-4S ferredoxin-type" evidence="8">
    <location>
        <begin position="258"/>
        <end position="287"/>
    </location>
</feature>
<dbReference type="InterPro" id="IPR032879">
    <property type="entry name" value="FixG_C"/>
</dbReference>
<feature type="transmembrane region" description="Helical" evidence="7">
    <location>
        <begin position="85"/>
        <end position="106"/>
    </location>
</feature>
<gene>
    <name evidence="9" type="ORF">SAMN05444272_4028</name>
</gene>
<name>A0A1M7NX05_9HYPH</name>
<keyword evidence="4" id="KW-0249">Electron transport</keyword>
<evidence type="ECO:0000259" key="8">
    <source>
        <dbReference type="PROSITE" id="PS51379"/>
    </source>
</evidence>
<keyword evidence="2" id="KW-0004">4Fe-4S</keyword>
<dbReference type="Pfam" id="PF12801">
    <property type="entry name" value="Fer4_5"/>
    <property type="match status" value="1"/>
</dbReference>
<evidence type="ECO:0000256" key="5">
    <source>
        <dbReference type="ARBA" id="ARBA00023004"/>
    </source>
</evidence>
<dbReference type="Pfam" id="PF11614">
    <property type="entry name" value="FixG_C"/>
    <property type="match status" value="1"/>
</dbReference>
<dbReference type="Proteomes" id="UP000186002">
    <property type="component" value="Unassembled WGS sequence"/>
</dbReference>
<keyword evidence="1" id="KW-0813">Transport</keyword>
<dbReference type="InterPro" id="IPR017896">
    <property type="entry name" value="4Fe4S_Fe-S-bd"/>
</dbReference>